<protein>
    <recommendedName>
        <fullName evidence="4">Secreted protein</fullName>
    </recommendedName>
</protein>
<dbReference type="EMBL" id="OY882864">
    <property type="protein sequence ID" value="CAK6447257.1"/>
    <property type="molecule type" value="Genomic_DNA"/>
</dbReference>
<accession>A0ABP0A9S8</accession>
<evidence type="ECO:0000256" key="1">
    <source>
        <dbReference type="SAM" id="SignalP"/>
    </source>
</evidence>
<keyword evidence="3" id="KW-1185">Reference proteome</keyword>
<evidence type="ECO:0008006" key="4">
    <source>
        <dbReference type="Google" id="ProtNLM"/>
    </source>
</evidence>
<feature type="chain" id="PRO_5045823678" description="Secreted protein" evidence="1">
    <location>
        <begin position="19"/>
        <end position="111"/>
    </location>
</feature>
<evidence type="ECO:0000313" key="3">
    <source>
        <dbReference type="Proteomes" id="UP001314169"/>
    </source>
</evidence>
<evidence type="ECO:0000313" key="2">
    <source>
        <dbReference type="EMBL" id="CAK6447257.1"/>
    </source>
</evidence>
<name>A0ABP0A9S8_PIPNA</name>
<keyword evidence="1" id="KW-0732">Signal</keyword>
<reference evidence="2" key="1">
    <citation type="submission" date="2023-12" db="EMBL/GenBank/DDBJ databases">
        <authorList>
            <person name="Brown T."/>
        </authorList>
    </citation>
    <scope>NUCLEOTIDE SEQUENCE</scope>
</reference>
<gene>
    <name evidence="2" type="ORF">MPIPNATIZW_LOCUS15563</name>
</gene>
<organism evidence="2 3">
    <name type="scientific">Pipistrellus nathusii</name>
    <name type="common">Nathusius' pipistrelle</name>
    <dbReference type="NCBI Taxonomy" id="59473"/>
    <lineage>
        <taxon>Eukaryota</taxon>
        <taxon>Metazoa</taxon>
        <taxon>Chordata</taxon>
        <taxon>Craniata</taxon>
        <taxon>Vertebrata</taxon>
        <taxon>Euteleostomi</taxon>
        <taxon>Mammalia</taxon>
        <taxon>Eutheria</taxon>
        <taxon>Laurasiatheria</taxon>
        <taxon>Chiroptera</taxon>
        <taxon>Yangochiroptera</taxon>
        <taxon>Vespertilionidae</taxon>
        <taxon>Pipistrellus</taxon>
    </lineage>
</organism>
<sequence length="111" mass="12180">MHAVWSLYLAFRLPHGGAAQGAGILSSSTASRWPASSWRLERWAGPLAPTSRWPALTPPACSFRGSRRKWLRDPRGLGAAEFTRVNGLTITCVVVSEQWLAAAVFEAWLFA</sequence>
<proteinExistence type="predicted"/>
<feature type="signal peptide" evidence="1">
    <location>
        <begin position="1"/>
        <end position="18"/>
    </location>
</feature>
<dbReference type="Proteomes" id="UP001314169">
    <property type="component" value="Chromosome 7"/>
</dbReference>